<dbReference type="AlphaFoldDB" id="A0A9N8VKT0"/>
<proteinExistence type="predicted"/>
<accession>A0A9N8VKT0</accession>
<sequence>GATADYLNVKVCIGNCMFGKNYNRTISKQEVQGSLRIHIILPDLAETKDKSDRGGFW</sequence>
<name>A0A9N8VKT0_9GLOM</name>
<dbReference type="EMBL" id="CAJVPQ010000198">
    <property type="protein sequence ID" value="CAG8456283.1"/>
    <property type="molecule type" value="Genomic_DNA"/>
</dbReference>
<reference evidence="1" key="1">
    <citation type="submission" date="2021-06" db="EMBL/GenBank/DDBJ databases">
        <authorList>
            <person name="Kallberg Y."/>
            <person name="Tangrot J."/>
            <person name="Rosling A."/>
        </authorList>
    </citation>
    <scope>NUCLEOTIDE SEQUENCE</scope>
    <source>
        <strain evidence="1">UK204</strain>
    </source>
</reference>
<protein>
    <submittedName>
        <fullName evidence="1">17785_t:CDS:1</fullName>
    </submittedName>
</protein>
<organism evidence="1 2">
    <name type="scientific">Funneliformis caledonium</name>
    <dbReference type="NCBI Taxonomy" id="1117310"/>
    <lineage>
        <taxon>Eukaryota</taxon>
        <taxon>Fungi</taxon>
        <taxon>Fungi incertae sedis</taxon>
        <taxon>Mucoromycota</taxon>
        <taxon>Glomeromycotina</taxon>
        <taxon>Glomeromycetes</taxon>
        <taxon>Glomerales</taxon>
        <taxon>Glomeraceae</taxon>
        <taxon>Funneliformis</taxon>
    </lineage>
</organism>
<gene>
    <name evidence="1" type="ORF">FCALED_LOCUS1516</name>
</gene>
<feature type="non-terminal residue" evidence="1">
    <location>
        <position position="57"/>
    </location>
</feature>
<keyword evidence="2" id="KW-1185">Reference proteome</keyword>
<comment type="caution">
    <text evidence="1">The sequence shown here is derived from an EMBL/GenBank/DDBJ whole genome shotgun (WGS) entry which is preliminary data.</text>
</comment>
<dbReference type="Proteomes" id="UP000789570">
    <property type="component" value="Unassembled WGS sequence"/>
</dbReference>
<evidence type="ECO:0000313" key="2">
    <source>
        <dbReference type="Proteomes" id="UP000789570"/>
    </source>
</evidence>
<evidence type="ECO:0000313" key="1">
    <source>
        <dbReference type="EMBL" id="CAG8456283.1"/>
    </source>
</evidence>